<evidence type="ECO:0000256" key="4">
    <source>
        <dbReference type="ARBA" id="ARBA00022989"/>
    </source>
</evidence>
<dbReference type="PANTHER" id="PTHR45638">
    <property type="entry name" value="CYCLIC NUCLEOTIDE-GATED CATION CHANNEL SUBUNIT A"/>
    <property type="match status" value="1"/>
</dbReference>
<protein>
    <submittedName>
        <fullName evidence="11">(diamondback moth) hypothetical protein</fullName>
    </submittedName>
</protein>
<dbReference type="Gene3D" id="2.60.120.10">
    <property type="entry name" value="Jelly Rolls"/>
    <property type="match status" value="2"/>
</dbReference>
<feature type="compositionally biased region" description="Basic and acidic residues" evidence="9">
    <location>
        <begin position="154"/>
        <end position="164"/>
    </location>
</feature>
<keyword evidence="12" id="KW-1185">Reference proteome</keyword>
<organism evidence="11 12">
    <name type="scientific">Plutella xylostella</name>
    <name type="common">Diamondback moth</name>
    <name type="synonym">Plutella maculipennis</name>
    <dbReference type="NCBI Taxonomy" id="51655"/>
    <lineage>
        <taxon>Eukaryota</taxon>
        <taxon>Metazoa</taxon>
        <taxon>Ecdysozoa</taxon>
        <taxon>Arthropoda</taxon>
        <taxon>Hexapoda</taxon>
        <taxon>Insecta</taxon>
        <taxon>Pterygota</taxon>
        <taxon>Neoptera</taxon>
        <taxon>Endopterygota</taxon>
        <taxon>Lepidoptera</taxon>
        <taxon>Glossata</taxon>
        <taxon>Ditrysia</taxon>
        <taxon>Yponomeutoidea</taxon>
        <taxon>Plutellidae</taxon>
        <taxon>Plutella</taxon>
    </lineage>
</organism>
<proteinExistence type="predicted"/>
<dbReference type="GO" id="GO:0005222">
    <property type="term" value="F:intracellularly cAMP-activated cation channel activity"/>
    <property type="evidence" value="ECO:0007669"/>
    <property type="project" value="TreeGrafter"/>
</dbReference>
<dbReference type="EMBL" id="CAJHNJ030000005">
    <property type="protein sequence ID" value="CAG9097864.1"/>
    <property type="molecule type" value="Genomic_DNA"/>
</dbReference>
<keyword evidence="7" id="KW-1071">Ligand-gated ion channel</keyword>
<evidence type="ECO:0000256" key="2">
    <source>
        <dbReference type="ARBA" id="ARBA00022448"/>
    </source>
</evidence>
<evidence type="ECO:0000313" key="12">
    <source>
        <dbReference type="Proteomes" id="UP000653454"/>
    </source>
</evidence>
<dbReference type="GO" id="GO:0005886">
    <property type="term" value="C:plasma membrane"/>
    <property type="evidence" value="ECO:0007669"/>
    <property type="project" value="TreeGrafter"/>
</dbReference>
<keyword evidence="5" id="KW-0406">Ion transport</keyword>
<evidence type="ECO:0000256" key="3">
    <source>
        <dbReference type="ARBA" id="ARBA00022692"/>
    </source>
</evidence>
<gene>
    <name evidence="11" type="ORF">PLXY2_LOCUS2138</name>
</gene>
<dbReference type="CDD" id="cd00038">
    <property type="entry name" value="CAP_ED"/>
    <property type="match status" value="1"/>
</dbReference>
<evidence type="ECO:0000256" key="8">
    <source>
        <dbReference type="ARBA" id="ARBA00023303"/>
    </source>
</evidence>
<keyword evidence="3" id="KW-0812">Transmembrane</keyword>
<comment type="caution">
    <text evidence="11">The sequence shown here is derived from an EMBL/GenBank/DDBJ whole genome shotgun (WGS) entry which is preliminary data.</text>
</comment>
<comment type="subcellular location">
    <subcellularLocation>
        <location evidence="1">Membrane</location>
        <topology evidence="1">Multi-pass membrane protein</topology>
    </subcellularLocation>
</comment>
<dbReference type="Proteomes" id="UP000653454">
    <property type="component" value="Unassembled WGS sequence"/>
</dbReference>
<evidence type="ECO:0000256" key="5">
    <source>
        <dbReference type="ARBA" id="ARBA00023065"/>
    </source>
</evidence>
<dbReference type="InterPro" id="IPR000595">
    <property type="entry name" value="cNMP-bd_dom"/>
</dbReference>
<keyword evidence="4" id="KW-1133">Transmembrane helix</keyword>
<evidence type="ECO:0000256" key="7">
    <source>
        <dbReference type="ARBA" id="ARBA00023286"/>
    </source>
</evidence>
<dbReference type="PROSITE" id="PS50042">
    <property type="entry name" value="CNMP_BINDING_3"/>
    <property type="match status" value="2"/>
</dbReference>
<keyword evidence="2" id="KW-0813">Transport</keyword>
<feature type="region of interest" description="Disordered" evidence="9">
    <location>
        <begin position="154"/>
        <end position="209"/>
    </location>
</feature>
<dbReference type="InterPro" id="IPR050866">
    <property type="entry name" value="CNG_cation_channel"/>
</dbReference>
<feature type="domain" description="Cyclic nucleotide-binding" evidence="10">
    <location>
        <begin position="1"/>
        <end position="39"/>
    </location>
</feature>
<dbReference type="SUPFAM" id="SSF51206">
    <property type="entry name" value="cAMP-binding domain-like"/>
    <property type="match status" value="2"/>
</dbReference>
<feature type="domain" description="Cyclic nucleotide-binding" evidence="10">
    <location>
        <begin position="42"/>
        <end position="129"/>
    </location>
</feature>
<dbReference type="GO" id="GO:0005223">
    <property type="term" value="F:intracellularly cGMP-activated cation channel activity"/>
    <property type="evidence" value="ECO:0007669"/>
    <property type="project" value="TreeGrafter"/>
</dbReference>
<evidence type="ECO:0000256" key="1">
    <source>
        <dbReference type="ARBA" id="ARBA00004141"/>
    </source>
</evidence>
<dbReference type="AlphaFoldDB" id="A0A8S4DFX3"/>
<dbReference type="PROSITE" id="PS00888">
    <property type="entry name" value="CNMP_BINDING_1"/>
    <property type="match status" value="2"/>
</dbReference>
<dbReference type="GO" id="GO:0044877">
    <property type="term" value="F:protein-containing complex binding"/>
    <property type="evidence" value="ECO:0007669"/>
    <property type="project" value="TreeGrafter"/>
</dbReference>
<dbReference type="PROSITE" id="PS00889">
    <property type="entry name" value="CNMP_BINDING_2"/>
    <property type="match status" value="1"/>
</dbReference>
<evidence type="ECO:0000256" key="6">
    <source>
        <dbReference type="ARBA" id="ARBA00023136"/>
    </source>
</evidence>
<evidence type="ECO:0000256" key="9">
    <source>
        <dbReference type="SAM" id="MobiDB-lite"/>
    </source>
</evidence>
<reference evidence="11" key="1">
    <citation type="submission" date="2020-11" db="EMBL/GenBank/DDBJ databases">
        <authorList>
            <person name="Whiteford S."/>
        </authorList>
    </citation>
    <scope>NUCLEOTIDE SEQUENCE</scope>
</reference>
<dbReference type="PANTHER" id="PTHR45638:SF1">
    <property type="entry name" value="CYCLIC NUCLEOTIDE-GATED ION CHANNEL SUBUNIT B, ISOFORM A"/>
    <property type="match status" value="1"/>
</dbReference>
<dbReference type="InterPro" id="IPR014710">
    <property type="entry name" value="RmlC-like_jellyroll"/>
</dbReference>
<evidence type="ECO:0000259" key="10">
    <source>
        <dbReference type="PROSITE" id="PS50042"/>
    </source>
</evidence>
<dbReference type="InterPro" id="IPR018488">
    <property type="entry name" value="cNMP-bd_CS"/>
</dbReference>
<dbReference type="Pfam" id="PF00027">
    <property type="entry name" value="cNMP_binding"/>
    <property type="match status" value="1"/>
</dbReference>
<dbReference type="SMART" id="SM00100">
    <property type="entry name" value="cNMP"/>
    <property type="match status" value="1"/>
</dbReference>
<keyword evidence="8" id="KW-0407">Ion channel</keyword>
<dbReference type="GO" id="GO:0017071">
    <property type="term" value="C:intracellular cyclic nucleotide activated cation channel complex"/>
    <property type="evidence" value="ECO:0007669"/>
    <property type="project" value="TreeGrafter"/>
</dbReference>
<name>A0A8S4DFX3_PLUXY</name>
<dbReference type="InterPro" id="IPR018490">
    <property type="entry name" value="cNMP-bd_dom_sf"/>
</dbReference>
<accession>A0A8S4DFX3</accession>
<keyword evidence="6" id="KW-0472">Membrane</keyword>
<dbReference type="GO" id="GO:0030553">
    <property type="term" value="F:cGMP binding"/>
    <property type="evidence" value="ECO:0007669"/>
    <property type="project" value="TreeGrafter"/>
</dbReference>
<sequence length="246" mass="27425">MKIIRNLVLELRPVSFLPGDVVVRRGDVGHHMYIIKSGECCLRPLSFLPGDVVVRRGDVGHHMYIIKSGECCVMSHDEKEVLATLRESAVFGEISLLGIDGLRRRTATVVSRGFSSLYALSRYDLESALQQHEAAARILRRRADQLIRENAARQTRERLQERQARKSASTASESGLRQRRRLSSASSADSAPERRDPARRRLSVLSENMPVSPKHEYGLHLSCTGLPTPLPTIVFSSDDATNDNGI</sequence>
<evidence type="ECO:0000313" key="11">
    <source>
        <dbReference type="EMBL" id="CAG9097864.1"/>
    </source>
</evidence>